<accession>A0A9Q0Z6C7</accession>
<comment type="catalytic activity">
    <reaction evidence="11">
        <text>L-threonyl-[protein] + ATP = O-phospho-L-threonyl-[protein] + ADP + H(+)</text>
        <dbReference type="Rhea" id="RHEA:46608"/>
        <dbReference type="Rhea" id="RHEA-COMP:11060"/>
        <dbReference type="Rhea" id="RHEA-COMP:11605"/>
        <dbReference type="ChEBI" id="CHEBI:15378"/>
        <dbReference type="ChEBI" id="CHEBI:30013"/>
        <dbReference type="ChEBI" id="CHEBI:30616"/>
        <dbReference type="ChEBI" id="CHEBI:61977"/>
        <dbReference type="ChEBI" id="CHEBI:456216"/>
        <dbReference type="EC" id="2.7.11.1"/>
    </reaction>
</comment>
<evidence type="ECO:0000256" key="8">
    <source>
        <dbReference type="ARBA" id="ARBA00022840"/>
    </source>
</evidence>
<evidence type="ECO:0000313" key="14">
    <source>
        <dbReference type="EMBL" id="KAJ6722997.1"/>
    </source>
</evidence>
<protein>
    <recommendedName>
        <fullName evidence="2">non-specific serine/threonine protein kinase</fullName>
        <ecNumber evidence="2">2.7.11.1</ecNumber>
    </recommendedName>
</protein>
<keyword evidence="4" id="KW-0808">Transferase</keyword>
<evidence type="ECO:0000256" key="13">
    <source>
        <dbReference type="SAM" id="MobiDB-lite"/>
    </source>
</evidence>
<keyword evidence="10" id="KW-0472">Membrane</keyword>
<dbReference type="PANTHER" id="PTHR47984:SF22">
    <property type="entry name" value="OS03G0125600 PROTEIN"/>
    <property type="match status" value="1"/>
</dbReference>
<keyword evidence="6" id="KW-0547">Nucleotide-binding</keyword>
<gene>
    <name evidence="14" type="ORF">OIU74_007556</name>
</gene>
<evidence type="ECO:0000256" key="5">
    <source>
        <dbReference type="ARBA" id="ARBA00022692"/>
    </source>
</evidence>
<evidence type="ECO:0000256" key="2">
    <source>
        <dbReference type="ARBA" id="ARBA00012513"/>
    </source>
</evidence>
<dbReference type="Proteomes" id="UP001151752">
    <property type="component" value="Chromosome 14"/>
</dbReference>
<evidence type="ECO:0000256" key="4">
    <source>
        <dbReference type="ARBA" id="ARBA00022679"/>
    </source>
</evidence>
<evidence type="ECO:0000256" key="7">
    <source>
        <dbReference type="ARBA" id="ARBA00022777"/>
    </source>
</evidence>
<dbReference type="AlphaFoldDB" id="A0A9Q0Z6C7"/>
<dbReference type="PANTHER" id="PTHR47984">
    <property type="entry name" value="OS01G0323000 PROTEIN"/>
    <property type="match status" value="1"/>
</dbReference>
<evidence type="ECO:0000256" key="10">
    <source>
        <dbReference type="ARBA" id="ARBA00023136"/>
    </source>
</evidence>
<evidence type="ECO:0000256" key="1">
    <source>
        <dbReference type="ARBA" id="ARBA00004167"/>
    </source>
</evidence>
<evidence type="ECO:0000256" key="9">
    <source>
        <dbReference type="ARBA" id="ARBA00022989"/>
    </source>
</evidence>
<sequence length="97" mass="11012">MPASKALKRALLVALKCVDPDATKRPKMGHVIHMLEADDLLFRDERRVGREPSHSQHDYELENHTATKLVHKQSGEGTSDTSEGESGRKNHQSTRWR</sequence>
<keyword evidence="15" id="KW-1185">Reference proteome</keyword>
<keyword evidence="5" id="KW-0812">Transmembrane</keyword>
<evidence type="ECO:0000256" key="11">
    <source>
        <dbReference type="ARBA" id="ARBA00047899"/>
    </source>
</evidence>
<dbReference type="GO" id="GO:0004674">
    <property type="term" value="F:protein serine/threonine kinase activity"/>
    <property type="evidence" value="ECO:0007669"/>
    <property type="project" value="UniProtKB-EC"/>
</dbReference>
<dbReference type="GO" id="GO:0005524">
    <property type="term" value="F:ATP binding"/>
    <property type="evidence" value="ECO:0007669"/>
    <property type="project" value="UniProtKB-KW"/>
</dbReference>
<proteinExistence type="predicted"/>
<evidence type="ECO:0000256" key="6">
    <source>
        <dbReference type="ARBA" id="ARBA00022741"/>
    </source>
</evidence>
<reference evidence="14" key="2">
    <citation type="journal article" date="2023" name="Int. J. Mol. Sci.">
        <title>De Novo Assembly and Annotation of 11 Diverse Shrub Willow (Salix) Genomes Reveals Novel Gene Organization in Sex-Linked Regions.</title>
        <authorList>
            <person name="Hyden B."/>
            <person name="Feng K."/>
            <person name="Yates T.B."/>
            <person name="Jawdy S."/>
            <person name="Cereghino C."/>
            <person name="Smart L.B."/>
            <person name="Muchero W."/>
        </authorList>
    </citation>
    <scope>NUCLEOTIDE SEQUENCE</scope>
    <source>
        <tissue evidence="14">Shoot tip</tissue>
    </source>
</reference>
<reference evidence="14" key="1">
    <citation type="submission" date="2022-11" db="EMBL/GenBank/DDBJ databases">
        <authorList>
            <person name="Hyden B.L."/>
            <person name="Feng K."/>
            <person name="Yates T."/>
            <person name="Jawdy S."/>
            <person name="Smart L.B."/>
            <person name="Muchero W."/>
        </authorList>
    </citation>
    <scope>NUCLEOTIDE SEQUENCE</scope>
    <source>
        <tissue evidence="14">Shoot tip</tissue>
    </source>
</reference>
<comment type="caution">
    <text evidence="14">The sequence shown here is derived from an EMBL/GenBank/DDBJ whole genome shotgun (WGS) entry which is preliminary data.</text>
</comment>
<comment type="subcellular location">
    <subcellularLocation>
        <location evidence="1">Membrane</location>
        <topology evidence="1">Single-pass membrane protein</topology>
    </subcellularLocation>
</comment>
<keyword evidence="9" id="KW-1133">Transmembrane helix</keyword>
<dbReference type="GO" id="GO:0016020">
    <property type="term" value="C:membrane"/>
    <property type="evidence" value="ECO:0007669"/>
    <property type="project" value="UniProtKB-SubCell"/>
</dbReference>
<keyword evidence="8" id="KW-0067">ATP-binding</keyword>
<keyword evidence="7" id="KW-0418">Kinase</keyword>
<dbReference type="EMBL" id="JAPFFM010000013">
    <property type="protein sequence ID" value="KAJ6722997.1"/>
    <property type="molecule type" value="Genomic_DNA"/>
</dbReference>
<evidence type="ECO:0000256" key="3">
    <source>
        <dbReference type="ARBA" id="ARBA00022553"/>
    </source>
</evidence>
<organism evidence="14 15">
    <name type="scientific">Salix koriyanagi</name>
    <dbReference type="NCBI Taxonomy" id="2511006"/>
    <lineage>
        <taxon>Eukaryota</taxon>
        <taxon>Viridiplantae</taxon>
        <taxon>Streptophyta</taxon>
        <taxon>Embryophyta</taxon>
        <taxon>Tracheophyta</taxon>
        <taxon>Spermatophyta</taxon>
        <taxon>Magnoliopsida</taxon>
        <taxon>eudicotyledons</taxon>
        <taxon>Gunneridae</taxon>
        <taxon>Pentapetalae</taxon>
        <taxon>rosids</taxon>
        <taxon>fabids</taxon>
        <taxon>Malpighiales</taxon>
        <taxon>Salicaceae</taxon>
        <taxon>Saliceae</taxon>
        <taxon>Salix</taxon>
    </lineage>
</organism>
<evidence type="ECO:0000313" key="15">
    <source>
        <dbReference type="Proteomes" id="UP001151752"/>
    </source>
</evidence>
<dbReference type="InterPro" id="IPR052232">
    <property type="entry name" value="RLK_Ser/Thr-Kinase"/>
</dbReference>
<evidence type="ECO:0000256" key="12">
    <source>
        <dbReference type="ARBA" id="ARBA00048679"/>
    </source>
</evidence>
<comment type="catalytic activity">
    <reaction evidence="12">
        <text>L-seryl-[protein] + ATP = O-phospho-L-seryl-[protein] + ADP + H(+)</text>
        <dbReference type="Rhea" id="RHEA:17989"/>
        <dbReference type="Rhea" id="RHEA-COMP:9863"/>
        <dbReference type="Rhea" id="RHEA-COMP:11604"/>
        <dbReference type="ChEBI" id="CHEBI:15378"/>
        <dbReference type="ChEBI" id="CHEBI:29999"/>
        <dbReference type="ChEBI" id="CHEBI:30616"/>
        <dbReference type="ChEBI" id="CHEBI:83421"/>
        <dbReference type="ChEBI" id="CHEBI:456216"/>
        <dbReference type="EC" id="2.7.11.1"/>
    </reaction>
</comment>
<feature type="region of interest" description="Disordered" evidence="13">
    <location>
        <begin position="47"/>
        <end position="97"/>
    </location>
</feature>
<name>A0A9Q0Z6C7_9ROSI</name>
<keyword evidence="3" id="KW-0597">Phosphoprotein</keyword>
<feature type="compositionally biased region" description="Basic and acidic residues" evidence="13">
    <location>
        <begin position="47"/>
        <end position="65"/>
    </location>
</feature>
<dbReference type="EC" id="2.7.11.1" evidence="2"/>